<organism evidence="2 3">
    <name type="scientific">Escallonia herrerae</name>
    <dbReference type="NCBI Taxonomy" id="1293975"/>
    <lineage>
        <taxon>Eukaryota</taxon>
        <taxon>Viridiplantae</taxon>
        <taxon>Streptophyta</taxon>
        <taxon>Embryophyta</taxon>
        <taxon>Tracheophyta</taxon>
        <taxon>Spermatophyta</taxon>
        <taxon>Magnoliopsida</taxon>
        <taxon>eudicotyledons</taxon>
        <taxon>Gunneridae</taxon>
        <taxon>Pentapetalae</taxon>
        <taxon>asterids</taxon>
        <taxon>campanulids</taxon>
        <taxon>Escalloniales</taxon>
        <taxon>Escalloniaceae</taxon>
        <taxon>Escallonia</taxon>
    </lineage>
</organism>
<dbReference type="InterPro" id="IPR006460">
    <property type="entry name" value="MIZ1-like_pln"/>
</dbReference>
<dbReference type="Proteomes" id="UP001188597">
    <property type="component" value="Unassembled WGS sequence"/>
</dbReference>
<feature type="compositionally biased region" description="Basic and acidic residues" evidence="1">
    <location>
        <begin position="40"/>
        <end position="54"/>
    </location>
</feature>
<dbReference type="PANTHER" id="PTHR31276:SF6">
    <property type="entry name" value="PROTEIN MIZU-KUSSEI 1"/>
    <property type="match status" value="1"/>
</dbReference>
<evidence type="ECO:0000256" key="1">
    <source>
        <dbReference type="SAM" id="MobiDB-lite"/>
    </source>
</evidence>
<dbReference type="GO" id="GO:0010274">
    <property type="term" value="P:hydrotropism"/>
    <property type="evidence" value="ECO:0007669"/>
    <property type="project" value="InterPro"/>
</dbReference>
<feature type="region of interest" description="Disordered" evidence="1">
    <location>
        <begin position="27"/>
        <end position="78"/>
    </location>
</feature>
<gene>
    <name evidence="2" type="ORF">RJ639_024480</name>
</gene>
<evidence type="ECO:0000313" key="2">
    <source>
        <dbReference type="EMBL" id="KAK2999135.1"/>
    </source>
</evidence>
<protein>
    <recommendedName>
        <fullName evidence="4">Protein MIZU-KUSSEI 1</fullName>
    </recommendedName>
</protein>
<proteinExistence type="predicted"/>
<sequence>MTKIDYLRRCLLPCFTPATAATAPAAAATTATKKRLSTSLRDDIEKPKETHDQESDTNSTATPDEDDDTPVAAVAPPRPSKTMVIGTIFGRRGCGDHVWFSVQHDRLAARPSLLLELSIPTHQLVKEMRCGLARIALECRVDSPGSELGSCPLHSVPVWTMSCNGRKIGFAVRRKANEKIRVMLKTMQSMTVGAGVIPSGSGSGSDGGELMYMRANYECMVGGADSESFHLINPDESQGQELSASKGVDISGPTV</sequence>
<evidence type="ECO:0000313" key="3">
    <source>
        <dbReference type="Proteomes" id="UP001188597"/>
    </source>
</evidence>
<dbReference type="EMBL" id="JAVXUP010003381">
    <property type="protein sequence ID" value="KAK2999135.1"/>
    <property type="molecule type" value="Genomic_DNA"/>
</dbReference>
<reference evidence="2" key="1">
    <citation type="submission" date="2022-12" db="EMBL/GenBank/DDBJ databases">
        <title>Draft genome assemblies for two species of Escallonia (Escalloniales).</title>
        <authorList>
            <person name="Chanderbali A."/>
            <person name="Dervinis C."/>
            <person name="Anghel I."/>
            <person name="Soltis D."/>
            <person name="Soltis P."/>
            <person name="Zapata F."/>
        </authorList>
    </citation>
    <scope>NUCLEOTIDE SEQUENCE</scope>
    <source>
        <strain evidence="2">UCBG64.0493</strain>
        <tissue evidence="2">Leaf</tissue>
    </source>
</reference>
<dbReference type="AlphaFoldDB" id="A0AA88V1C4"/>
<name>A0AA88V1C4_9ASTE</name>
<dbReference type="PANTHER" id="PTHR31276">
    <property type="match status" value="1"/>
</dbReference>
<keyword evidence="3" id="KW-1185">Reference proteome</keyword>
<accession>A0AA88V1C4</accession>
<dbReference type="NCBIfam" id="TIGR01570">
    <property type="entry name" value="A_thal_3588"/>
    <property type="match status" value="1"/>
</dbReference>
<dbReference type="Pfam" id="PF04759">
    <property type="entry name" value="DUF617"/>
    <property type="match status" value="1"/>
</dbReference>
<comment type="caution">
    <text evidence="2">The sequence shown here is derived from an EMBL/GenBank/DDBJ whole genome shotgun (WGS) entry which is preliminary data.</text>
</comment>
<evidence type="ECO:0008006" key="4">
    <source>
        <dbReference type="Google" id="ProtNLM"/>
    </source>
</evidence>